<dbReference type="SMR" id="A0A7M7PVK9"/>
<name>A0A7M7PVK9_NASVI</name>
<dbReference type="EnsemblMetazoa" id="NM_001170904">
    <property type="protein sequence ID" value="NP_001164375"/>
    <property type="gene ID" value="GeneID_100116515"/>
</dbReference>
<dbReference type="InterPro" id="IPR013320">
    <property type="entry name" value="ConA-like_dom_sf"/>
</dbReference>
<dbReference type="SMART" id="SM00159">
    <property type="entry name" value="PTX"/>
    <property type="match status" value="1"/>
</dbReference>
<dbReference type="CTD" id="31124"/>
<evidence type="ECO:0000259" key="8">
    <source>
        <dbReference type="PROSITE" id="PS51828"/>
    </source>
</evidence>
<keyword evidence="2" id="KW-0479">Metal-binding</keyword>
<proteinExistence type="predicted"/>
<dbReference type="PANTHER" id="PTHR19277">
    <property type="entry name" value="PENTRAXIN"/>
    <property type="match status" value="1"/>
</dbReference>
<sequence length="575" mass="65315">MASTLMHLMRLLPIQIIFLIYHSNATDLLSSLSVVQVEPSTRVLHDISSSPSYRHSFQDIETQSQLIRQEVSREQCALYKVVMSQQLYFEYIHYKISLPDLKEFTLCMWTKFTNHTNDHPLFSYAVQGQPRAILSWIANTERSSYYMMSVDGHNLYRLNYPLQLNKWYHSCQSWNGHTGEWQIWINDERVGRGFNNRLVGHIIKGGGVAISGQEQGQLDQGLLKSDLLATVTIGMLGELTMLQLYHVALTAGKAHRDHKHHHAHHFEHNSDNHLLSSTKTQVPVTGPPLPINPYITGGQINHQVKLNPGAHIQIIQNGVTLRHPNTPSAAKVPQPLPLAIQPALATTEHSLTSSQPKLSYNFVKTLIDIGGSNIPSRSDVPVSEYSFVNRQYRHTFATKPVLFSEQIVTYPQPESQLNGRVNEDINQMDKLVELKKITKRSTLNKSIKKVNPIVSPVETLMDKKKRGIVFVDGSKVDESYLYQRPQLLTNDDNTNFFAGLRSYGIIPTETDVDLRTSNQEEREPAEEEVRRVMNICNGCIKEPFERALAMSWRRVPKKIYSGALHVPADQNCKAF</sequence>
<organism evidence="9 10">
    <name type="scientific">Nasonia vitripennis</name>
    <name type="common">Parasitic wasp</name>
    <dbReference type="NCBI Taxonomy" id="7425"/>
    <lineage>
        <taxon>Eukaryota</taxon>
        <taxon>Metazoa</taxon>
        <taxon>Ecdysozoa</taxon>
        <taxon>Arthropoda</taxon>
        <taxon>Hexapoda</taxon>
        <taxon>Insecta</taxon>
        <taxon>Pterygota</taxon>
        <taxon>Neoptera</taxon>
        <taxon>Endopterygota</taxon>
        <taxon>Hymenoptera</taxon>
        <taxon>Apocrita</taxon>
        <taxon>Proctotrupomorpha</taxon>
        <taxon>Chalcidoidea</taxon>
        <taxon>Pteromalidae</taxon>
        <taxon>Pteromalinae</taxon>
        <taxon>Nasonia</taxon>
    </lineage>
</organism>
<dbReference type="Gene3D" id="2.60.120.200">
    <property type="match status" value="1"/>
</dbReference>
<dbReference type="PROSITE" id="PS51828">
    <property type="entry name" value="PTX_2"/>
    <property type="match status" value="1"/>
</dbReference>
<evidence type="ECO:0000256" key="3">
    <source>
        <dbReference type="ARBA" id="ARBA00022837"/>
    </source>
</evidence>
<dbReference type="GeneID" id="100116515"/>
<dbReference type="InterPro" id="IPR051360">
    <property type="entry name" value="Neuronal_Pentraxin_Related"/>
</dbReference>
<dbReference type="GO" id="GO:0046872">
    <property type="term" value="F:metal ion binding"/>
    <property type="evidence" value="ECO:0007669"/>
    <property type="project" value="UniProtKB-KW"/>
</dbReference>
<evidence type="ECO:0000313" key="10">
    <source>
        <dbReference type="Proteomes" id="UP000002358"/>
    </source>
</evidence>
<feature type="chain" id="PRO_5036207718" description="Pentraxin (PTX) domain-containing protein" evidence="7">
    <location>
        <begin position="26"/>
        <end position="575"/>
    </location>
</feature>
<dbReference type="PRINTS" id="PR00895">
    <property type="entry name" value="PENTAXIN"/>
</dbReference>
<dbReference type="EnsemblMetazoa" id="XM_031920729">
    <property type="protein sequence ID" value="XP_031776589"/>
    <property type="gene ID" value="GeneID_100116515"/>
</dbReference>
<evidence type="ECO:0000256" key="2">
    <source>
        <dbReference type="ARBA" id="ARBA00022723"/>
    </source>
</evidence>
<keyword evidence="7" id="KW-0732">Signal</keyword>
<evidence type="ECO:0000256" key="1">
    <source>
        <dbReference type="ARBA" id="ARBA00001913"/>
    </source>
</evidence>
<dbReference type="Proteomes" id="UP000002358">
    <property type="component" value="Unassembled WGS sequence"/>
</dbReference>
<dbReference type="PANTHER" id="PTHR19277:SF125">
    <property type="entry name" value="B6"/>
    <property type="match status" value="1"/>
</dbReference>
<dbReference type="OrthoDB" id="8793160at2759"/>
<dbReference type="FunCoup" id="A0A7M7PVK9">
    <property type="interactions" value="1"/>
</dbReference>
<dbReference type="RefSeq" id="XP_031776589.1">
    <property type="nucleotide sequence ID" value="XM_031920729.1"/>
</dbReference>
<keyword evidence="3" id="KW-0106">Calcium</keyword>
<comment type="caution">
    <text evidence="6">Lacks conserved residue(s) required for the propagation of feature annotation.</text>
</comment>
<dbReference type="Pfam" id="PF00354">
    <property type="entry name" value="Pentaxin"/>
    <property type="match status" value="1"/>
</dbReference>
<evidence type="ECO:0000256" key="7">
    <source>
        <dbReference type="SAM" id="SignalP"/>
    </source>
</evidence>
<feature type="signal peptide" evidence="7">
    <location>
        <begin position="1"/>
        <end position="25"/>
    </location>
</feature>
<dbReference type="AlphaFoldDB" id="A0A7M7PVK9"/>
<feature type="domain" description="Pentraxin (PTX)" evidence="8">
    <location>
        <begin position="77"/>
        <end position="297"/>
    </location>
</feature>
<evidence type="ECO:0000313" key="9">
    <source>
        <dbReference type="EnsemblMetazoa" id="XP_031776589"/>
    </source>
</evidence>
<dbReference type="RefSeq" id="NP_001164375.1">
    <property type="nucleotide sequence ID" value="NM_001170904.1"/>
</dbReference>
<dbReference type="KEGG" id="nvi:100116515"/>
<protein>
    <recommendedName>
        <fullName evidence="8">Pentraxin (PTX) domain-containing protein</fullName>
    </recommendedName>
</protein>
<comment type="cofactor">
    <cofactor evidence="1">
        <name>Ca(2+)</name>
        <dbReference type="ChEBI" id="CHEBI:29108"/>
    </cofactor>
</comment>
<accession>A0A7M7PVK9</accession>
<keyword evidence="4" id="KW-1015">Disulfide bond</keyword>
<dbReference type="InParanoid" id="A0A7M7PVK9"/>
<keyword evidence="10" id="KW-1185">Reference proteome</keyword>
<evidence type="ECO:0000256" key="4">
    <source>
        <dbReference type="ARBA" id="ARBA00023157"/>
    </source>
</evidence>
<dbReference type="InterPro" id="IPR001759">
    <property type="entry name" value="PTX_dom"/>
</dbReference>
<dbReference type="SUPFAM" id="SSF49899">
    <property type="entry name" value="Concanavalin A-like lectins/glucanases"/>
    <property type="match status" value="1"/>
</dbReference>
<keyword evidence="5" id="KW-0325">Glycoprotein</keyword>
<evidence type="ECO:0000256" key="5">
    <source>
        <dbReference type="ARBA" id="ARBA00023180"/>
    </source>
</evidence>
<reference evidence="9" key="1">
    <citation type="submission" date="2021-01" db="UniProtKB">
        <authorList>
            <consortium name="EnsemblMetazoa"/>
        </authorList>
    </citation>
    <scope>IDENTIFICATION</scope>
</reference>
<evidence type="ECO:0000256" key="6">
    <source>
        <dbReference type="PROSITE-ProRule" id="PRU01172"/>
    </source>
</evidence>